<evidence type="ECO:0000256" key="3">
    <source>
        <dbReference type="ARBA" id="ARBA00022840"/>
    </source>
</evidence>
<keyword evidence="5" id="KW-0963">Cytoplasm</keyword>
<dbReference type="Proteomes" id="UP000600600">
    <property type="component" value="Unassembled WGS sequence"/>
</dbReference>
<dbReference type="PANTHER" id="PTHR10695">
    <property type="entry name" value="DEPHOSPHO-COA KINASE-RELATED"/>
    <property type="match status" value="1"/>
</dbReference>
<comment type="subcellular location">
    <subcellularLocation>
        <location evidence="5">Cytoplasm</location>
    </subcellularLocation>
</comment>
<dbReference type="NCBIfam" id="TIGR00152">
    <property type="entry name" value="dephospho-CoA kinase"/>
    <property type="match status" value="1"/>
</dbReference>
<keyword evidence="5 7" id="KW-0418">Kinase</keyword>
<dbReference type="InterPro" id="IPR027417">
    <property type="entry name" value="P-loop_NTPase"/>
</dbReference>
<dbReference type="HAMAP" id="MF_00376">
    <property type="entry name" value="Dephospho_CoA_kinase"/>
    <property type="match status" value="1"/>
</dbReference>
<dbReference type="CDD" id="cd02022">
    <property type="entry name" value="DPCK"/>
    <property type="match status" value="1"/>
</dbReference>
<proteinExistence type="inferred from homology"/>
<dbReference type="EMBL" id="JACOOE010000003">
    <property type="protein sequence ID" value="MBC5604649.1"/>
    <property type="molecule type" value="Genomic_DNA"/>
</dbReference>
<keyword evidence="3 5" id="KW-0067">ATP-binding</keyword>
<keyword evidence="8" id="KW-1185">Reference proteome</keyword>
<comment type="caution">
    <text evidence="7">The sequence shown here is derived from an EMBL/GenBank/DDBJ whole genome shotgun (WGS) entry which is preliminary data.</text>
</comment>
<comment type="function">
    <text evidence="5">Catalyzes the phosphorylation of the 3'-hydroxyl group of dephosphocoenzyme A to form coenzyme A.</text>
</comment>
<dbReference type="RefSeq" id="WP_186966981.1">
    <property type="nucleotide sequence ID" value="NZ_JACOOE010000003.1"/>
</dbReference>
<keyword evidence="2 5" id="KW-0547">Nucleotide-binding</keyword>
<evidence type="ECO:0000256" key="4">
    <source>
        <dbReference type="ARBA" id="ARBA00022993"/>
    </source>
</evidence>
<comment type="catalytic activity">
    <reaction evidence="5">
        <text>3'-dephospho-CoA + ATP = ADP + CoA + H(+)</text>
        <dbReference type="Rhea" id="RHEA:18245"/>
        <dbReference type="ChEBI" id="CHEBI:15378"/>
        <dbReference type="ChEBI" id="CHEBI:30616"/>
        <dbReference type="ChEBI" id="CHEBI:57287"/>
        <dbReference type="ChEBI" id="CHEBI:57328"/>
        <dbReference type="ChEBI" id="CHEBI:456216"/>
        <dbReference type="EC" id="2.7.1.24"/>
    </reaction>
</comment>
<evidence type="ECO:0000313" key="7">
    <source>
        <dbReference type="EMBL" id="MBC5604649.1"/>
    </source>
</evidence>
<reference evidence="7 8" key="1">
    <citation type="submission" date="2020-08" db="EMBL/GenBank/DDBJ databases">
        <title>Genome public.</title>
        <authorList>
            <person name="Liu C."/>
            <person name="Sun Q."/>
        </authorList>
    </citation>
    <scope>NUCLEOTIDE SEQUENCE [LARGE SCALE GENOMIC DNA]</scope>
    <source>
        <strain evidence="7 8">M27</strain>
    </source>
</reference>
<comment type="similarity">
    <text evidence="1 5">Belongs to the CoaE family.</text>
</comment>
<evidence type="ECO:0000256" key="5">
    <source>
        <dbReference type="HAMAP-Rule" id="MF_00376"/>
    </source>
</evidence>
<dbReference type="SUPFAM" id="SSF52540">
    <property type="entry name" value="P-loop containing nucleoside triphosphate hydrolases"/>
    <property type="match status" value="1"/>
</dbReference>
<accession>A0ABR7CAT5</accession>
<sequence length="205" mass="22928">MAIKVGITGGIGSGKSVVSRLLGIMGIPVYISDIEAKRITNTDEVIRRELCALVGEEVFQNGELNRPLLAAYMFGYPERTKKVNGIIHPQVKNDFRQWAGRLSSKPLVGMESAILIESGFRDEVDVLVMIYAPLDIRVERVIRRDGSSRDLVMKRIEAQMTDEVKRSQADFVIVNDDETPLIPQVLELISLLSKNNHYLCSAKNN</sequence>
<keyword evidence="4 5" id="KW-0173">Coenzyme A biosynthesis</keyword>
<protein>
    <recommendedName>
        <fullName evidence="5 6">Dephospho-CoA kinase</fullName>
        <ecNumber evidence="5 6">2.7.1.24</ecNumber>
    </recommendedName>
    <alternativeName>
        <fullName evidence="5">Dephosphocoenzyme A kinase</fullName>
    </alternativeName>
</protein>
<dbReference type="EC" id="2.7.1.24" evidence="5 6"/>
<gene>
    <name evidence="5" type="primary">coaE</name>
    <name evidence="7" type="ORF">H8S67_08200</name>
</gene>
<dbReference type="Pfam" id="PF01121">
    <property type="entry name" value="CoaE"/>
    <property type="match status" value="1"/>
</dbReference>
<feature type="binding site" evidence="5">
    <location>
        <begin position="12"/>
        <end position="17"/>
    </location>
    <ligand>
        <name>ATP</name>
        <dbReference type="ChEBI" id="CHEBI:30616"/>
    </ligand>
</feature>
<keyword evidence="5 7" id="KW-0808">Transferase</keyword>
<dbReference type="PROSITE" id="PS51219">
    <property type="entry name" value="DPCK"/>
    <property type="match status" value="1"/>
</dbReference>
<evidence type="ECO:0000256" key="2">
    <source>
        <dbReference type="ARBA" id="ARBA00022741"/>
    </source>
</evidence>
<dbReference type="PANTHER" id="PTHR10695:SF46">
    <property type="entry name" value="BIFUNCTIONAL COENZYME A SYNTHASE-RELATED"/>
    <property type="match status" value="1"/>
</dbReference>
<evidence type="ECO:0000256" key="1">
    <source>
        <dbReference type="ARBA" id="ARBA00009018"/>
    </source>
</evidence>
<name>A0ABR7CAT5_9BACE</name>
<dbReference type="Gene3D" id="3.40.50.300">
    <property type="entry name" value="P-loop containing nucleotide triphosphate hydrolases"/>
    <property type="match status" value="1"/>
</dbReference>
<evidence type="ECO:0000313" key="8">
    <source>
        <dbReference type="Proteomes" id="UP000600600"/>
    </source>
</evidence>
<dbReference type="GO" id="GO:0004140">
    <property type="term" value="F:dephospho-CoA kinase activity"/>
    <property type="evidence" value="ECO:0007669"/>
    <property type="project" value="UniProtKB-EC"/>
</dbReference>
<organism evidence="7 8">
    <name type="scientific">Bacteroides difficilis</name>
    <dbReference type="NCBI Taxonomy" id="2763021"/>
    <lineage>
        <taxon>Bacteria</taxon>
        <taxon>Pseudomonadati</taxon>
        <taxon>Bacteroidota</taxon>
        <taxon>Bacteroidia</taxon>
        <taxon>Bacteroidales</taxon>
        <taxon>Bacteroidaceae</taxon>
        <taxon>Bacteroides</taxon>
    </lineage>
</organism>
<dbReference type="InterPro" id="IPR001977">
    <property type="entry name" value="Depp_CoAkinase"/>
</dbReference>
<comment type="pathway">
    <text evidence="5">Cofactor biosynthesis; coenzyme A biosynthesis; CoA from (R)-pantothenate: step 5/5.</text>
</comment>
<evidence type="ECO:0000256" key="6">
    <source>
        <dbReference type="NCBIfam" id="TIGR00152"/>
    </source>
</evidence>